<reference evidence="2" key="2">
    <citation type="submission" date="2011-06" db="EMBL/GenBank/DDBJ databases">
        <title>The complete genome sequence of Alicyclobacillus acidocaldarius sp. Tc-4-1.</title>
        <authorList>
            <person name="Chen Y."/>
            <person name="He Y."/>
            <person name="Dong Z."/>
            <person name="Hu S."/>
        </authorList>
    </citation>
    <scope>NUCLEOTIDE SEQUENCE [LARGE SCALE GENOMIC DNA]</scope>
    <source>
        <strain evidence="2">Tc-4-1</strain>
    </source>
</reference>
<organism evidence="1 2">
    <name type="scientific">Alicyclobacillus acidocaldarius (strain Tc-4-1)</name>
    <name type="common">Bacillus acidocaldarius</name>
    <dbReference type="NCBI Taxonomy" id="1048834"/>
    <lineage>
        <taxon>Bacteria</taxon>
        <taxon>Bacillati</taxon>
        <taxon>Bacillota</taxon>
        <taxon>Bacilli</taxon>
        <taxon>Bacillales</taxon>
        <taxon>Alicyclobacillaceae</taxon>
        <taxon>Alicyclobacillus</taxon>
    </lineage>
</organism>
<proteinExistence type="predicted"/>
<protein>
    <submittedName>
        <fullName evidence="1">Uncharacterized protein</fullName>
    </submittedName>
</protein>
<sequence length="107" mass="12145">MMVLHAAYGFPQKIRQVVRISNHTVDFCGSRVEFAQRVLVERNGKMDAKWADVLKRNHVPFQEGENPVEIILSPESEMFSYAVECLLNAGFQPLADETAHHARSDAF</sequence>
<reference evidence="1 2" key="1">
    <citation type="journal article" date="2011" name="J. Bacteriol.">
        <title>Complete Genome Sequence of Alicyclobacillus acidocaldarius Strain Tc-4-1.</title>
        <authorList>
            <person name="Chen Y."/>
            <person name="He Y."/>
            <person name="Zhang B."/>
            <person name="Yang J."/>
            <person name="Li W."/>
            <person name="Dong Z."/>
            <person name="Hu S."/>
        </authorList>
    </citation>
    <scope>NUCLEOTIDE SEQUENCE [LARGE SCALE GENOMIC DNA]</scope>
    <source>
        <strain evidence="1 2">Tc-4-1</strain>
    </source>
</reference>
<name>F8IE93_ALIAT</name>
<dbReference type="EMBL" id="CP002902">
    <property type="protein sequence ID" value="AEJ45131.1"/>
    <property type="molecule type" value="Genomic_DNA"/>
</dbReference>
<evidence type="ECO:0000313" key="2">
    <source>
        <dbReference type="Proteomes" id="UP000000292"/>
    </source>
</evidence>
<dbReference type="AlphaFoldDB" id="F8IE93"/>
<gene>
    <name evidence="1" type="ordered locus">TC41_3252</name>
</gene>
<dbReference type="KEGG" id="aad:TC41_3252"/>
<evidence type="ECO:0000313" key="1">
    <source>
        <dbReference type="EMBL" id="AEJ45131.1"/>
    </source>
</evidence>
<dbReference type="HOGENOM" id="CLU_2204498_0_0_9"/>
<dbReference type="Proteomes" id="UP000000292">
    <property type="component" value="Chromosome"/>
</dbReference>
<accession>F8IE93</accession>